<dbReference type="RefSeq" id="WP_145617889.1">
    <property type="nucleotide sequence ID" value="NZ_VITO01000009.1"/>
</dbReference>
<gene>
    <name evidence="3" type="ORF">FBZ88_10952</name>
</gene>
<dbReference type="InterPro" id="IPR050523">
    <property type="entry name" value="AKR_Detox_Biosynth"/>
</dbReference>
<dbReference type="Pfam" id="PF00248">
    <property type="entry name" value="Aldo_ket_red"/>
    <property type="match status" value="1"/>
</dbReference>
<dbReference type="InterPro" id="IPR036812">
    <property type="entry name" value="NAD(P)_OxRdtase_dom_sf"/>
</dbReference>
<feature type="domain" description="NADP-dependent oxidoreductase" evidence="2">
    <location>
        <begin position="16"/>
        <end position="320"/>
    </location>
</feature>
<dbReference type="Proteomes" id="UP000316545">
    <property type="component" value="Unassembled WGS sequence"/>
</dbReference>
<dbReference type="PANTHER" id="PTHR43364:SF4">
    <property type="entry name" value="NAD(P)-LINKED OXIDOREDUCTASE SUPERFAMILY PROTEIN"/>
    <property type="match status" value="1"/>
</dbReference>
<reference evidence="3 4" key="1">
    <citation type="submission" date="2019-06" db="EMBL/GenBank/DDBJ databases">
        <title>Genomic Encyclopedia of Type Strains, Phase IV (KMG-V): Genome sequencing to study the core and pangenomes of soil and plant-associated prokaryotes.</title>
        <authorList>
            <person name="Whitman W."/>
        </authorList>
    </citation>
    <scope>NUCLEOTIDE SEQUENCE [LARGE SCALE GENOMIC DNA]</scope>
    <source>
        <strain evidence="3 4">BR 11865</strain>
    </source>
</reference>
<dbReference type="PANTHER" id="PTHR43364">
    <property type="entry name" value="NADH-SPECIFIC METHYLGLYOXAL REDUCTASE-RELATED"/>
    <property type="match status" value="1"/>
</dbReference>
<dbReference type="EMBL" id="VITO01000009">
    <property type="protein sequence ID" value="TWB25655.1"/>
    <property type="molecule type" value="Genomic_DNA"/>
</dbReference>
<dbReference type="InterPro" id="IPR023210">
    <property type="entry name" value="NADP_OxRdtase_dom"/>
</dbReference>
<dbReference type="AlphaFoldDB" id="A0A560FVI3"/>
<evidence type="ECO:0000313" key="4">
    <source>
        <dbReference type="Proteomes" id="UP000316545"/>
    </source>
</evidence>
<proteinExistence type="predicted"/>
<comment type="caution">
    <text evidence="3">The sequence shown here is derived from an EMBL/GenBank/DDBJ whole genome shotgun (WGS) entry which is preliminary data.</text>
</comment>
<evidence type="ECO:0000259" key="2">
    <source>
        <dbReference type="Pfam" id="PF00248"/>
    </source>
</evidence>
<name>A0A560FVI3_9PROT</name>
<dbReference type="CDD" id="cd19082">
    <property type="entry name" value="AKR_AKR10A1_2"/>
    <property type="match status" value="1"/>
</dbReference>
<evidence type="ECO:0000256" key="1">
    <source>
        <dbReference type="ARBA" id="ARBA00023002"/>
    </source>
</evidence>
<protein>
    <submittedName>
        <fullName evidence="3">Aryl-alcohol dehydrogenase-like predicted oxidoreductase</fullName>
    </submittedName>
</protein>
<organism evidence="3 4">
    <name type="scientific">Nitrospirillum amazonense</name>
    <dbReference type="NCBI Taxonomy" id="28077"/>
    <lineage>
        <taxon>Bacteria</taxon>
        <taxon>Pseudomonadati</taxon>
        <taxon>Pseudomonadota</taxon>
        <taxon>Alphaproteobacteria</taxon>
        <taxon>Rhodospirillales</taxon>
        <taxon>Azospirillaceae</taxon>
        <taxon>Nitrospirillum</taxon>
    </lineage>
</organism>
<dbReference type="GO" id="GO:0016491">
    <property type="term" value="F:oxidoreductase activity"/>
    <property type="evidence" value="ECO:0007669"/>
    <property type="project" value="UniProtKB-KW"/>
</dbReference>
<sequence length="323" mass="34734">MLERVALHSALPAVSRLCLGTNMFGTAVDQVRANALLDAFAALGGNFIDTARSYGDWIPDAPKGASERAVGAWMKGRRRQDIVLATKGGFFDLKVMDYRKRVNPEDIASDLAESLEHLQTDYIDLYWLHTDDDTQPVGALVDALIEHQQAGRIRQFGASNWSPARLEEARAYAQAIGHDGFIACQPFWGLAVPNREAAAVSGYGPYYEDGFQPVHAAGLAMVPYSGQSRGFFTKLAASGEQGLPDDLKAMYVNEANRHRLAALTRVAEIHGVGLNTAALAYLTSQPHLTVPIIGASKPEQLAESARATALTLSAAELAALATA</sequence>
<dbReference type="SUPFAM" id="SSF51430">
    <property type="entry name" value="NAD(P)-linked oxidoreductase"/>
    <property type="match status" value="1"/>
</dbReference>
<dbReference type="Gene3D" id="3.20.20.100">
    <property type="entry name" value="NADP-dependent oxidoreductase domain"/>
    <property type="match status" value="1"/>
</dbReference>
<keyword evidence="4" id="KW-1185">Reference proteome</keyword>
<dbReference type="GO" id="GO:0005829">
    <property type="term" value="C:cytosol"/>
    <property type="evidence" value="ECO:0007669"/>
    <property type="project" value="TreeGrafter"/>
</dbReference>
<keyword evidence="1" id="KW-0560">Oxidoreductase</keyword>
<evidence type="ECO:0000313" key="3">
    <source>
        <dbReference type="EMBL" id="TWB25655.1"/>
    </source>
</evidence>
<accession>A0A560FVI3</accession>